<proteinExistence type="inferred from homology"/>
<comment type="similarity">
    <text evidence="1">Belongs to the 5'(3')-deoxyribonucleotidase family.</text>
</comment>
<evidence type="ECO:0000313" key="3">
    <source>
        <dbReference type="Proteomes" id="UP001165395"/>
    </source>
</evidence>
<dbReference type="SFLD" id="SFLDG01146">
    <property type="entry name" value="C1.2.2"/>
    <property type="match status" value="1"/>
</dbReference>
<evidence type="ECO:0000313" key="2">
    <source>
        <dbReference type="EMBL" id="MCB6185372.1"/>
    </source>
</evidence>
<dbReference type="InterPro" id="IPR036412">
    <property type="entry name" value="HAD-like_sf"/>
</dbReference>
<dbReference type="EMBL" id="JAJBZT010000017">
    <property type="protein sequence ID" value="MCB6185372.1"/>
    <property type="molecule type" value="Genomic_DNA"/>
</dbReference>
<dbReference type="SFLD" id="SFLDS00003">
    <property type="entry name" value="Haloacid_Dehalogenase"/>
    <property type="match status" value="1"/>
</dbReference>
<dbReference type="InterPro" id="IPR023214">
    <property type="entry name" value="HAD_sf"/>
</dbReference>
<dbReference type="Gene3D" id="1.10.40.40">
    <property type="entry name" value="Deoxyribonucleotidase, domain 2"/>
    <property type="match status" value="1"/>
</dbReference>
<reference evidence="2" key="1">
    <citation type="submission" date="2021-10" db="EMBL/GenBank/DDBJ databases">
        <title>The complete genome sequence of Leeia sp. TBRC 13508.</title>
        <authorList>
            <person name="Charoenyingcharoen P."/>
            <person name="Yukphan P."/>
        </authorList>
    </citation>
    <scope>NUCLEOTIDE SEQUENCE</scope>
    <source>
        <strain evidence="2">TBRC 13508</strain>
    </source>
</reference>
<sequence length="179" mass="20500">MSRIAIDMDEVLADTQAKQLAWLNQQFDLQLTPKKVEGHLLWEALSDEAAKALDNEMRQPDFFADLAVMPHAKSIMEILYQEHEIFIATAAMEYPTSFTAKFDWLAMHFPYIHPSRIVFCGDKSIIHADYLIDDSPRFLSGFKGQGLLYRAPRNVNVTDYPVVENWLDVAKYFSVSLPA</sequence>
<keyword evidence="3" id="KW-1185">Reference proteome</keyword>
<organism evidence="2 3">
    <name type="scientific">Leeia speluncae</name>
    <dbReference type="NCBI Taxonomy" id="2884804"/>
    <lineage>
        <taxon>Bacteria</taxon>
        <taxon>Pseudomonadati</taxon>
        <taxon>Pseudomonadota</taxon>
        <taxon>Betaproteobacteria</taxon>
        <taxon>Neisseriales</taxon>
        <taxon>Leeiaceae</taxon>
        <taxon>Leeia</taxon>
    </lineage>
</organism>
<name>A0ABS8DB70_9NEIS</name>
<dbReference type="SUPFAM" id="SSF56784">
    <property type="entry name" value="HAD-like"/>
    <property type="match status" value="1"/>
</dbReference>
<dbReference type="RefSeq" id="WP_227182204.1">
    <property type="nucleotide sequence ID" value="NZ_JAJBZT010000017.1"/>
</dbReference>
<evidence type="ECO:0000256" key="1">
    <source>
        <dbReference type="ARBA" id="ARBA00009589"/>
    </source>
</evidence>
<dbReference type="Pfam" id="PF06941">
    <property type="entry name" value="NT5C"/>
    <property type="match status" value="1"/>
</dbReference>
<gene>
    <name evidence="2" type="ORF">LIN78_17635</name>
</gene>
<dbReference type="InterPro" id="IPR010708">
    <property type="entry name" value="5'(3')-deoxyribonucleotidase"/>
</dbReference>
<dbReference type="Gene3D" id="3.40.50.1000">
    <property type="entry name" value="HAD superfamily/HAD-like"/>
    <property type="match status" value="1"/>
</dbReference>
<protein>
    <submittedName>
        <fullName evidence="2">Uncharacterized protein</fullName>
    </submittedName>
</protein>
<dbReference type="PANTHER" id="PTHR16504">
    <property type="entry name" value="5'(3')-DEOXYRIBONUCLEOTIDASE"/>
    <property type="match status" value="1"/>
</dbReference>
<dbReference type="SFLD" id="SFLDG01126">
    <property type="entry name" value="C1.2:_Nucleotidase_Like"/>
    <property type="match status" value="1"/>
</dbReference>
<comment type="caution">
    <text evidence="2">The sequence shown here is derived from an EMBL/GenBank/DDBJ whole genome shotgun (WGS) entry which is preliminary data.</text>
</comment>
<dbReference type="PANTHER" id="PTHR16504:SF4">
    <property type="entry name" value="5'(3')-DEOXYRIBONUCLEOTIDASE"/>
    <property type="match status" value="1"/>
</dbReference>
<dbReference type="Proteomes" id="UP001165395">
    <property type="component" value="Unassembled WGS sequence"/>
</dbReference>
<accession>A0ABS8DB70</accession>